<dbReference type="Gene3D" id="3.40.50.300">
    <property type="entry name" value="P-loop containing nucleotide triphosphate hydrolases"/>
    <property type="match status" value="2"/>
</dbReference>
<feature type="domain" description="ABC transporter" evidence="5">
    <location>
        <begin position="188"/>
        <end position="499"/>
    </location>
</feature>
<dbReference type="PANTHER" id="PTHR19211">
    <property type="entry name" value="ATP-BINDING TRANSPORT PROTEIN-RELATED"/>
    <property type="match status" value="1"/>
</dbReference>
<feature type="region of interest" description="Disordered" evidence="4">
    <location>
        <begin position="124"/>
        <end position="156"/>
    </location>
</feature>
<keyword evidence="3" id="KW-0067">ATP-binding</keyword>
<name>A0ABQ9XBW2_9EUKA</name>
<dbReference type="InterPro" id="IPR050611">
    <property type="entry name" value="ABCF"/>
</dbReference>
<dbReference type="Pfam" id="PF00005">
    <property type="entry name" value="ABC_tran"/>
    <property type="match status" value="2"/>
</dbReference>
<dbReference type="SUPFAM" id="SSF52540">
    <property type="entry name" value="P-loop containing nucleoside triphosphate hydrolases"/>
    <property type="match status" value="2"/>
</dbReference>
<dbReference type="Pfam" id="PF12848">
    <property type="entry name" value="ABC_tran_Xtn"/>
    <property type="match status" value="1"/>
</dbReference>
<dbReference type="Proteomes" id="UP001281761">
    <property type="component" value="Unassembled WGS sequence"/>
</dbReference>
<dbReference type="CDD" id="cd03221">
    <property type="entry name" value="ABCF_EF-3"/>
    <property type="match status" value="2"/>
</dbReference>
<evidence type="ECO:0000256" key="2">
    <source>
        <dbReference type="ARBA" id="ARBA00022741"/>
    </source>
</evidence>
<evidence type="ECO:0000313" key="7">
    <source>
        <dbReference type="Proteomes" id="UP001281761"/>
    </source>
</evidence>
<sequence length="790" mass="88879">MIADPELLRKEVDDFLEGYMGTETFGDLSDLATNFIYQFVESGLCTDDEAAYEQLGRILPSWGICAESESRFVCSRIGDIASKHNIHQEMREKSDAMLRAQREKLGGIKSLLSQKSGESYLRSVTTNKQHGPRQLKAKGIGKGTTGPDPDEEKFQDPNQVHRLTYLPDLHEVTITKPQHADRSTKDEIRMSDFSMAFAGKPLLDNANLHLIRGHRYGLVGRNGVGKSTLLRHIARGSFELANNPDILFIEQEVPGNDASPLEWVLAADVRRAEMLREEERLLSLIESTPIAAEGDATDAQALQRIKDEAIPEDDKDANLAQQAAASKRFPGKVKQSTTLAAAISSAAAQTKSADRDKDYQLELQDLYEQMSVMQFDSFESRAKLILHGLGFSDTDMNLSSKLFSGGWRMRISLARALFREPMFLFLDEPTNHLDLPGALFLEQYLKNYQHGLIIVSHDRYFLNRVCTDIVFFNNLKLTQFRGDYDTFETTRNEQYRNQLRAWEKQQAEIAQIQRFIDFNIAKNEKHANAAQSRQKLLDKIERVEKPAENSYNVTFRFPELGSNIKSPFMTLDKVYFAYVPGKTILANVSMTIGLNSRIALIGQNGAGKSTLLKLMDKSLGPGDGDVWVRPSLTLVRFSQHAVDEMPGNYDPLTLLTNSVAMLKEFQPPKGQEKIRAHLGSFGITGPMATQLIGKMSGGERMRVALAHMTLNRRPHLLLLDEPTNHLDLEAREALAKALSSFQGAVVMVTHDQNLITQACNEIWVVEEQKAIRYMGSFDQYKKQLMKKLGL</sequence>
<dbReference type="InterPro" id="IPR017871">
    <property type="entry name" value="ABC_transporter-like_CS"/>
</dbReference>
<keyword evidence="2" id="KW-0547">Nucleotide-binding</keyword>
<dbReference type="InterPro" id="IPR003593">
    <property type="entry name" value="AAA+_ATPase"/>
</dbReference>
<feature type="domain" description="ABC transporter" evidence="5">
    <location>
        <begin position="569"/>
        <end position="788"/>
    </location>
</feature>
<dbReference type="InterPro" id="IPR027417">
    <property type="entry name" value="P-loop_NTPase"/>
</dbReference>
<proteinExistence type="predicted"/>
<evidence type="ECO:0000256" key="1">
    <source>
        <dbReference type="ARBA" id="ARBA00022737"/>
    </source>
</evidence>
<organism evidence="6 7">
    <name type="scientific">Blattamonas nauphoetae</name>
    <dbReference type="NCBI Taxonomy" id="2049346"/>
    <lineage>
        <taxon>Eukaryota</taxon>
        <taxon>Metamonada</taxon>
        <taxon>Preaxostyla</taxon>
        <taxon>Oxymonadida</taxon>
        <taxon>Blattamonas</taxon>
    </lineage>
</organism>
<reference evidence="6 7" key="1">
    <citation type="journal article" date="2022" name="bioRxiv">
        <title>Genomics of Preaxostyla Flagellates Illuminates Evolutionary Transitions and the Path Towards Mitochondrial Loss.</title>
        <authorList>
            <person name="Novak L.V.F."/>
            <person name="Treitli S.C."/>
            <person name="Pyrih J."/>
            <person name="Halakuc P."/>
            <person name="Pipaliya S.V."/>
            <person name="Vacek V."/>
            <person name="Brzon O."/>
            <person name="Soukal P."/>
            <person name="Eme L."/>
            <person name="Dacks J.B."/>
            <person name="Karnkowska A."/>
            <person name="Elias M."/>
            <person name="Hampl V."/>
        </authorList>
    </citation>
    <scope>NUCLEOTIDE SEQUENCE [LARGE SCALE GENOMIC DNA]</scope>
    <source>
        <strain evidence="6">NAU3</strain>
        <tissue evidence="6">Gut</tissue>
    </source>
</reference>
<dbReference type="PROSITE" id="PS00211">
    <property type="entry name" value="ABC_TRANSPORTER_1"/>
    <property type="match status" value="1"/>
</dbReference>
<dbReference type="SMART" id="SM00382">
    <property type="entry name" value="AAA"/>
    <property type="match status" value="2"/>
</dbReference>
<dbReference type="PROSITE" id="PS50893">
    <property type="entry name" value="ABC_TRANSPORTER_2"/>
    <property type="match status" value="2"/>
</dbReference>
<dbReference type="EMBL" id="JARBJD010000144">
    <property type="protein sequence ID" value="KAK2950003.1"/>
    <property type="molecule type" value="Genomic_DNA"/>
</dbReference>
<dbReference type="InterPro" id="IPR003439">
    <property type="entry name" value="ABC_transporter-like_ATP-bd"/>
</dbReference>
<keyword evidence="7" id="KW-1185">Reference proteome</keyword>
<accession>A0ABQ9XBW2</accession>
<dbReference type="PANTHER" id="PTHR19211:SF14">
    <property type="entry name" value="ATP-BINDING CASSETTE SUB-FAMILY F MEMBER 1"/>
    <property type="match status" value="1"/>
</dbReference>
<evidence type="ECO:0000256" key="4">
    <source>
        <dbReference type="SAM" id="MobiDB-lite"/>
    </source>
</evidence>
<gene>
    <name evidence="6" type="ORF">BLNAU_15038</name>
</gene>
<comment type="caution">
    <text evidence="6">The sequence shown here is derived from an EMBL/GenBank/DDBJ whole genome shotgun (WGS) entry which is preliminary data.</text>
</comment>
<protein>
    <submittedName>
        <fullName evidence="6">ABC transporter F family member 3</fullName>
    </submittedName>
</protein>
<evidence type="ECO:0000259" key="5">
    <source>
        <dbReference type="PROSITE" id="PS50893"/>
    </source>
</evidence>
<evidence type="ECO:0000313" key="6">
    <source>
        <dbReference type="EMBL" id="KAK2950003.1"/>
    </source>
</evidence>
<evidence type="ECO:0000256" key="3">
    <source>
        <dbReference type="ARBA" id="ARBA00022840"/>
    </source>
</evidence>
<dbReference type="InterPro" id="IPR032781">
    <property type="entry name" value="ABC_tran_Xtn"/>
</dbReference>
<keyword evidence="1" id="KW-0677">Repeat</keyword>